<reference evidence="1 2" key="1">
    <citation type="submission" date="2019-03" db="EMBL/GenBank/DDBJ databases">
        <title>Complete genome sequence of Paenisporosarcina antarctica CGMCC 1.6503T.</title>
        <authorList>
            <person name="Rong J.-C."/>
            <person name="Chi N.-Y."/>
            <person name="Zhang Q.-F."/>
        </authorList>
    </citation>
    <scope>NUCLEOTIDE SEQUENCE [LARGE SCALE GENOMIC DNA]</scope>
    <source>
        <strain evidence="1 2">CGMCC 1.6503</strain>
    </source>
</reference>
<accession>A0A4P6ZUL5</accession>
<dbReference type="OrthoDB" id="38501at186818"/>
<gene>
    <name evidence="1" type="ORF">E2636_02945</name>
</gene>
<keyword evidence="2" id="KW-1185">Reference proteome</keyword>
<evidence type="ECO:0000313" key="1">
    <source>
        <dbReference type="EMBL" id="QBP40170.1"/>
    </source>
</evidence>
<dbReference type="AlphaFoldDB" id="A0A4P6ZUL5"/>
<dbReference type="Proteomes" id="UP000294292">
    <property type="component" value="Chromosome"/>
</dbReference>
<evidence type="ECO:0000313" key="2">
    <source>
        <dbReference type="Proteomes" id="UP000294292"/>
    </source>
</evidence>
<dbReference type="EMBL" id="CP038015">
    <property type="protein sequence ID" value="QBP40170.1"/>
    <property type="molecule type" value="Genomic_DNA"/>
</dbReference>
<name>A0A4P6ZUL5_9BACL</name>
<dbReference type="KEGG" id="panc:E2636_02945"/>
<protein>
    <submittedName>
        <fullName evidence="1">Uncharacterized protein</fullName>
    </submittedName>
</protein>
<sequence>MIDRYYRYNPHQHNQTPHYNLYYFKNKVLNEVEGIVQYELKEAQYTSYTQHYEKFLLLHILWVWDMNLL</sequence>
<proteinExistence type="predicted"/>
<organism evidence="1 2">
    <name type="scientific">Paenisporosarcina antarctica</name>
    <dbReference type="NCBI Taxonomy" id="417367"/>
    <lineage>
        <taxon>Bacteria</taxon>
        <taxon>Bacillati</taxon>
        <taxon>Bacillota</taxon>
        <taxon>Bacilli</taxon>
        <taxon>Bacillales</taxon>
        <taxon>Caryophanaceae</taxon>
        <taxon>Paenisporosarcina</taxon>
    </lineage>
</organism>
<dbReference type="RefSeq" id="WP_134208862.1">
    <property type="nucleotide sequence ID" value="NZ_CP038015.1"/>
</dbReference>